<comment type="similarity">
    <text evidence="1">Belongs to the peptidase C40 family.</text>
</comment>
<proteinExistence type="inferred from homology"/>
<accession>A0ABS7RF43</accession>
<keyword evidence="5" id="KW-0732">Signal</keyword>
<dbReference type="SUPFAM" id="SSF54001">
    <property type="entry name" value="Cysteine proteinases"/>
    <property type="match status" value="1"/>
</dbReference>
<evidence type="ECO:0000259" key="6">
    <source>
        <dbReference type="PROSITE" id="PS51935"/>
    </source>
</evidence>
<evidence type="ECO:0000256" key="2">
    <source>
        <dbReference type="ARBA" id="ARBA00022670"/>
    </source>
</evidence>
<sequence length="159" mass="17414">MPATLRMRHVAVLPLLLAAVLVSTLFTFTPHAEAATKRTQRIAQAFDIVRAQKGDPYVYGADGPSAFDCSGLIYYSYRKAGVNVPRTSGELAAASRHIKRSNMRKGDLVFFHSGGSVYHVGVYAGRKHGDRMIIHASRPGTPVKKDPIWTGSWFAGTLR</sequence>
<feature type="chain" id="PRO_5046347954" evidence="5">
    <location>
        <begin position="35"/>
        <end position="159"/>
    </location>
</feature>
<evidence type="ECO:0000313" key="8">
    <source>
        <dbReference type="Proteomes" id="UP000754710"/>
    </source>
</evidence>
<evidence type="ECO:0000256" key="4">
    <source>
        <dbReference type="ARBA" id="ARBA00022807"/>
    </source>
</evidence>
<gene>
    <name evidence="7" type="ORF">K1X13_00955</name>
</gene>
<keyword evidence="8" id="KW-1185">Reference proteome</keyword>
<evidence type="ECO:0000256" key="5">
    <source>
        <dbReference type="SAM" id="SignalP"/>
    </source>
</evidence>
<keyword evidence="4" id="KW-0788">Thiol protease</keyword>
<dbReference type="Gene3D" id="3.90.1720.10">
    <property type="entry name" value="endopeptidase domain like (from Nostoc punctiforme)"/>
    <property type="match status" value="1"/>
</dbReference>
<dbReference type="PROSITE" id="PS51935">
    <property type="entry name" value="NLPC_P60"/>
    <property type="match status" value="1"/>
</dbReference>
<dbReference type="Pfam" id="PF00877">
    <property type="entry name" value="NLPC_P60"/>
    <property type="match status" value="1"/>
</dbReference>
<keyword evidence="3" id="KW-0378">Hydrolase</keyword>
<evidence type="ECO:0000256" key="3">
    <source>
        <dbReference type="ARBA" id="ARBA00022801"/>
    </source>
</evidence>
<evidence type="ECO:0000256" key="1">
    <source>
        <dbReference type="ARBA" id="ARBA00007074"/>
    </source>
</evidence>
<dbReference type="EMBL" id="JAIEZQ010000001">
    <property type="protein sequence ID" value="MBY9073376.1"/>
    <property type="molecule type" value="Genomic_DNA"/>
</dbReference>
<feature type="signal peptide" evidence="5">
    <location>
        <begin position="1"/>
        <end position="34"/>
    </location>
</feature>
<dbReference type="RefSeq" id="WP_221023181.1">
    <property type="nucleotide sequence ID" value="NZ_JAIEZQ010000001.1"/>
</dbReference>
<organism evidence="7 8">
    <name type="scientific">Nocardioides jiangsuensis</name>
    <dbReference type="NCBI Taxonomy" id="2866161"/>
    <lineage>
        <taxon>Bacteria</taxon>
        <taxon>Bacillati</taxon>
        <taxon>Actinomycetota</taxon>
        <taxon>Actinomycetes</taxon>
        <taxon>Propionibacteriales</taxon>
        <taxon>Nocardioidaceae</taxon>
        <taxon>Nocardioides</taxon>
    </lineage>
</organism>
<evidence type="ECO:0000313" key="7">
    <source>
        <dbReference type="EMBL" id="MBY9073376.1"/>
    </source>
</evidence>
<dbReference type="InterPro" id="IPR038765">
    <property type="entry name" value="Papain-like_cys_pep_sf"/>
</dbReference>
<name>A0ABS7RF43_9ACTN</name>
<reference evidence="7 8" key="1">
    <citation type="submission" date="2021-08" db="EMBL/GenBank/DDBJ databases">
        <title>Nocardioides bacterium WL0053 sp. nov., isolated from the sediment.</title>
        <authorList>
            <person name="Wang L."/>
            <person name="Zhang D."/>
            <person name="Zhang A."/>
        </authorList>
    </citation>
    <scope>NUCLEOTIDE SEQUENCE [LARGE SCALE GENOMIC DNA]</scope>
    <source>
        <strain evidence="7 8">WL0053</strain>
    </source>
</reference>
<dbReference type="Proteomes" id="UP000754710">
    <property type="component" value="Unassembled WGS sequence"/>
</dbReference>
<feature type="domain" description="NlpC/P60" evidence="6">
    <location>
        <begin position="39"/>
        <end position="159"/>
    </location>
</feature>
<comment type="caution">
    <text evidence="7">The sequence shown here is derived from an EMBL/GenBank/DDBJ whole genome shotgun (WGS) entry which is preliminary data.</text>
</comment>
<protein>
    <submittedName>
        <fullName evidence="7">C40 family peptidase</fullName>
    </submittedName>
</protein>
<keyword evidence="2" id="KW-0645">Protease</keyword>
<dbReference type="InterPro" id="IPR000064">
    <property type="entry name" value="NLP_P60_dom"/>
</dbReference>
<dbReference type="PANTHER" id="PTHR47359">
    <property type="entry name" value="PEPTIDOGLYCAN DL-ENDOPEPTIDASE CWLO"/>
    <property type="match status" value="1"/>
</dbReference>
<dbReference type="PANTHER" id="PTHR47359:SF3">
    <property type="entry name" value="NLP_P60 DOMAIN-CONTAINING PROTEIN-RELATED"/>
    <property type="match status" value="1"/>
</dbReference>
<dbReference type="InterPro" id="IPR051794">
    <property type="entry name" value="PG_Endopeptidase_C40"/>
</dbReference>